<reference evidence="5" key="3">
    <citation type="submission" date="2016-06" db="UniProtKB">
        <authorList>
            <consortium name="WormBaseParasite"/>
        </authorList>
    </citation>
    <scope>IDENTIFICATION</scope>
</reference>
<name>A0A183C4M0_GLOPA</name>
<dbReference type="SUPFAM" id="SSF47954">
    <property type="entry name" value="Cyclin-like"/>
    <property type="match status" value="2"/>
</dbReference>
<dbReference type="InterPro" id="IPR036915">
    <property type="entry name" value="Cyclin-like_sf"/>
</dbReference>
<dbReference type="InterPro" id="IPR031658">
    <property type="entry name" value="Cyclin_C_2"/>
</dbReference>
<dbReference type="AlphaFoldDB" id="A0A183C4M0"/>
<dbReference type="Proteomes" id="UP000050741">
    <property type="component" value="Unassembled WGS sequence"/>
</dbReference>
<evidence type="ECO:0000313" key="4">
    <source>
        <dbReference type="Proteomes" id="UP000050741"/>
    </source>
</evidence>
<evidence type="ECO:0000256" key="1">
    <source>
        <dbReference type="ARBA" id="ARBA00023127"/>
    </source>
</evidence>
<organism evidence="4 5">
    <name type="scientific">Globodera pallida</name>
    <name type="common">Potato cyst nematode worm</name>
    <name type="synonym">Heterodera pallida</name>
    <dbReference type="NCBI Taxonomy" id="36090"/>
    <lineage>
        <taxon>Eukaryota</taxon>
        <taxon>Metazoa</taxon>
        <taxon>Ecdysozoa</taxon>
        <taxon>Nematoda</taxon>
        <taxon>Chromadorea</taxon>
        <taxon>Rhabditida</taxon>
        <taxon>Tylenchina</taxon>
        <taxon>Tylenchomorpha</taxon>
        <taxon>Tylenchoidea</taxon>
        <taxon>Heteroderidae</taxon>
        <taxon>Heteroderinae</taxon>
        <taxon>Globodera</taxon>
    </lineage>
</organism>
<dbReference type="WBParaSite" id="GPLIN_000781400">
    <property type="protein sequence ID" value="GPLIN_000781400"/>
    <property type="gene ID" value="GPLIN_000781400"/>
</dbReference>
<sequence length="260" mass="28530">MEYYPKNVMMGCYYLAAKVDEFNISIDNFIDNLRPVSSEFLKNSLLSDAMFLYSPSQMALAAVKFGMDKALGEVRSSTLMLDFLACLLDVDLGDAGSKGSADILQLEKLQVRLDQICKLTKFLAYTQKEGELMPRLIQLEKAGLEPSGTIATFFFFLFTGFLTPSLVSFIPVASSTSRKKSNSLSSSLSVSALLSSSKCLFHHRGELKGLQDSLSQYFTPNEVKALPVSPTNRLATEQETTELNVSGATIISETAKAHRG</sequence>
<evidence type="ECO:0000256" key="2">
    <source>
        <dbReference type="SAM" id="Phobius"/>
    </source>
</evidence>
<feature type="transmembrane region" description="Helical" evidence="2">
    <location>
        <begin position="150"/>
        <end position="173"/>
    </location>
</feature>
<evidence type="ECO:0000313" key="5">
    <source>
        <dbReference type="WBParaSite" id="GPLIN_000781400"/>
    </source>
</evidence>
<dbReference type="Pfam" id="PF16899">
    <property type="entry name" value="Cyclin_C_2"/>
    <property type="match status" value="1"/>
</dbReference>
<keyword evidence="4" id="KW-1185">Reference proteome</keyword>
<keyword evidence="2" id="KW-0472">Membrane</keyword>
<reference evidence="4" key="1">
    <citation type="submission" date="2013-12" db="EMBL/GenBank/DDBJ databases">
        <authorList>
            <person name="Aslett M."/>
        </authorList>
    </citation>
    <scope>NUCLEOTIDE SEQUENCE [LARGE SCALE GENOMIC DNA]</scope>
    <source>
        <strain evidence="4">Lindley</strain>
    </source>
</reference>
<feature type="domain" description="Cyclin C-terminal" evidence="3">
    <location>
        <begin position="29"/>
        <end position="65"/>
    </location>
</feature>
<accession>A0A183C4M0</accession>
<keyword evidence="1" id="KW-0195">Cyclin</keyword>
<evidence type="ECO:0000259" key="3">
    <source>
        <dbReference type="Pfam" id="PF16899"/>
    </source>
</evidence>
<reference evidence="4" key="2">
    <citation type="submission" date="2014-05" db="EMBL/GenBank/DDBJ databases">
        <title>The genome and life-stage specific transcriptomes of Globodera pallida elucidate key aspects of plant parasitism by a cyst nematode.</title>
        <authorList>
            <person name="Cotton J.A."/>
            <person name="Lilley C.J."/>
            <person name="Jones L.M."/>
            <person name="Kikuchi T."/>
            <person name="Reid A.J."/>
            <person name="Thorpe P."/>
            <person name="Tsai I.J."/>
            <person name="Beasley H."/>
            <person name="Blok V."/>
            <person name="Cock P.J.A."/>
            <person name="Van den Akker S.E."/>
            <person name="Holroyd N."/>
            <person name="Hunt M."/>
            <person name="Mantelin S."/>
            <person name="Naghra H."/>
            <person name="Pain A."/>
            <person name="Palomares-Rius J.E."/>
            <person name="Zarowiecki M."/>
            <person name="Berriman M."/>
            <person name="Jones J.T."/>
            <person name="Urwin P.E."/>
        </authorList>
    </citation>
    <scope>NUCLEOTIDE SEQUENCE [LARGE SCALE GENOMIC DNA]</scope>
    <source>
        <strain evidence="4">Lindley</strain>
    </source>
</reference>
<dbReference type="Gene3D" id="1.10.472.10">
    <property type="entry name" value="Cyclin-like"/>
    <property type="match status" value="1"/>
</dbReference>
<protein>
    <submittedName>
        <fullName evidence="5">Cyclin_C_2 domain-containing protein</fullName>
    </submittedName>
</protein>
<proteinExistence type="predicted"/>
<keyword evidence="2" id="KW-1133">Transmembrane helix</keyword>
<keyword evidence="2" id="KW-0812">Transmembrane</keyword>